<evidence type="ECO:0000256" key="4">
    <source>
        <dbReference type="ARBA" id="ARBA00023163"/>
    </source>
</evidence>
<dbReference type="Proteomes" id="UP000325743">
    <property type="component" value="Plasmid unnamed1"/>
</dbReference>
<dbReference type="EMBL" id="CP032520">
    <property type="protein sequence ID" value="QEZ49003.1"/>
    <property type="molecule type" value="Genomic_DNA"/>
</dbReference>
<dbReference type="Pfam" id="PF03466">
    <property type="entry name" value="LysR_substrate"/>
    <property type="match status" value="1"/>
</dbReference>
<dbReference type="GO" id="GO:0003700">
    <property type="term" value="F:DNA-binding transcription factor activity"/>
    <property type="evidence" value="ECO:0007669"/>
    <property type="project" value="InterPro"/>
</dbReference>
<protein>
    <submittedName>
        <fullName evidence="6">LysR family transcriptional regulator</fullName>
    </submittedName>
</protein>
<organism evidence="6 7">
    <name type="scientific">Cupriavidus oxalaticus</name>
    <dbReference type="NCBI Taxonomy" id="96344"/>
    <lineage>
        <taxon>Bacteria</taxon>
        <taxon>Pseudomonadati</taxon>
        <taxon>Pseudomonadota</taxon>
        <taxon>Betaproteobacteria</taxon>
        <taxon>Burkholderiales</taxon>
        <taxon>Burkholderiaceae</taxon>
        <taxon>Cupriavidus</taxon>
    </lineage>
</organism>
<keyword evidence="2" id="KW-0805">Transcription regulation</keyword>
<feature type="domain" description="HTH lysR-type" evidence="5">
    <location>
        <begin position="33"/>
        <end position="90"/>
    </location>
</feature>
<keyword evidence="6" id="KW-0614">Plasmid</keyword>
<keyword evidence="4" id="KW-0804">Transcription</keyword>
<accession>A0A5P3VTZ4</accession>
<dbReference type="PRINTS" id="PR00039">
    <property type="entry name" value="HTHLYSR"/>
</dbReference>
<proteinExistence type="inferred from homology"/>
<evidence type="ECO:0000256" key="3">
    <source>
        <dbReference type="ARBA" id="ARBA00023125"/>
    </source>
</evidence>
<gene>
    <name evidence="6" type="ORF">D2917_32665</name>
</gene>
<geneLocation type="plasmid" evidence="6">
    <name>unnamed1</name>
</geneLocation>
<dbReference type="InterPro" id="IPR050950">
    <property type="entry name" value="HTH-type_LysR_regulators"/>
</dbReference>
<dbReference type="InterPro" id="IPR036388">
    <property type="entry name" value="WH-like_DNA-bd_sf"/>
</dbReference>
<dbReference type="InterPro" id="IPR036390">
    <property type="entry name" value="WH_DNA-bd_sf"/>
</dbReference>
<dbReference type="Pfam" id="PF00126">
    <property type="entry name" value="HTH_1"/>
    <property type="match status" value="1"/>
</dbReference>
<comment type="similarity">
    <text evidence="1">Belongs to the LysR transcriptional regulatory family.</text>
</comment>
<evidence type="ECO:0000313" key="7">
    <source>
        <dbReference type="Proteomes" id="UP000325743"/>
    </source>
</evidence>
<dbReference type="SUPFAM" id="SSF53850">
    <property type="entry name" value="Periplasmic binding protein-like II"/>
    <property type="match status" value="1"/>
</dbReference>
<dbReference type="FunFam" id="1.10.10.10:FF:000001">
    <property type="entry name" value="LysR family transcriptional regulator"/>
    <property type="match status" value="1"/>
</dbReference>
<evidence type="ECO:0000313" key="6">
    <source>
        <dbReference type="EMBL" id="QEZ49003.1"/>
    </source>
</evidence>
<dbReference type="PROSITE" id="PS50931">
    <property type="entry name" value="HTH_LYSR"/>
    <property type="match status" value="1"/>
</dbReference>
<dbReference type="PANTHER" id="PTHR30419:SF8">
    <property type="entry name" value="NITROGEN ASSIMILATION TRANSCRIPTIONAL ACTIVATOR-RELATED"/>
    <property type="match status" value="1"/>
</dbReference>
<dbReference type="GO" id="GO:0003677">
    <property type="term" value="F:DNA binding"/>
    <property type="evidence" value="ECO:0007669"/>
    <property type="project" value="UniProtKB-KW"/>
</dbReference>
<dbReference type="SUPFAM" id="SSF46785">
    <property type="entry name" value="Winged helix' DNA-binding domain"/>
    <property type="match status" value="1"/>
</dbReference>
<dbReference type="GO" id="GO:0005829">
    <property type="term" value="C:cytosol"/>
    <property type="evidence" value="ECO:0007669"/>
    <property type="project" value="TreeGrafter"/>
</dbReference>
<evidence type="ECO:0000259" key="5">
    <source>
        <dbReference type="PROSITE" id="PS50931"/>
    </source>
</evidence>
<dbReference type="PANTHER" id="PTHR30419">
    <property type="entry name" value="HTH-TYPE TRANSCRIPTIONAL REGULATOR YBHD"/>
    <property type="match status" value="1"/>
</dbReference>
<name>A0A5P3VTZ4_9BURK</name>
<dbReference type="AlphaFoldDB" id="A0A5P3VTZ4"/>
<evidence type="ECO:0000256" key="1">
    <source>
        <dbReference type="ARBA" id="ARBA00009437"/>
    </source>
</evidence>
<dbReference type="InterPro" id="IPR005119">
    <property type="entry name" value="LysR_subst-bd"/>
</dbReference>
<dbReference type="InterPro" id="IPR000847">
    <property type="entry name" value="LysR_HTH_N"/>
</dbReference>
<sequence>MKSPCLASLQSVCWPVFRQYSASEFHITQRNTVEVRDLEYLLAVAGRGSVLRAAEQLGMTQPAVTKAIARLEREVGMPLFERDPRGMVPTVAGAALIARARKIHLEHEDAVRELGELRAGTVGLVRFGFSPTVGASLLYGACNQLLQERPAARFQMRERLGDELLGALLGGDVDLVVARIPDIDVDHVSAELLYMDRLFVVADAGHPLVHRRNVRLEDLTQQEWVLPPRRVQLRQQIENAFGERGLPPPKLRMEIDSNRSAMLGLVQGTRSLTLCSEDALPQLTYLRPLDIRPESLDLRRRIGILHRSGAYLAPVVCRLVEILKERSNSVERSPERLG</sequence>
<keyword evidence="3" id="KW-0238">DNA-binding</keyword>
<dbReference type="Gene3D" id="3.40.190.290">
    <property type="match status" value="1"/>
</dbReference>
<reference evidence="6 7" key="1">
    <citation type="submission" date="2018-09" db="EMBL/GenBank/DDBJ databases">
        <title>Complete genome sequence of Cupriavidus oxalaticus T2, a bacterium capable of phenol tolerance and degradation.</title>
        <authorList>
            <person name="Yan J."/>
        </authorList>
    </citation>
    <scope>NUCLEOTIDE SEQUENCE [LARGE SCALE GENOMIC DNA]</scope>
    <source>
        <strain evidence="6 7">T2</strain>
        <plasmid evidence="6 7">unnamed1</plasmid>
    </source>
</reference>
<dbReference type="Gene3D" id="1.10.10.10">
    <property type="entry name" value="Winged helix-like DNA-binding domain superfamily/Winged helix DNA-binding domain"/>
    <property type="match status" value="1"/>
</dbReference>
<evidence type="ECO:0000256" key="2">
    <source>
        <dbReference type="ARBA" id="ARBA00023015"/>
    </source>
</evidence>